<gene>
    <name evidence="2" type="ORF">KIS1582_4386</name>
</gene>
<feature type="compositionally biased region" description="Basic and acidic residues" evidence="1">
    <location>
        <begin position="35"/>
        <end position="46"/>
    </location>
</feature>
<feature type="compositionally biased region" description="Basic and acidic residues" evidence="1">
    <location>
        <begin position="1"/>
        <end position="11"/>
    </location>
</feature>
<name>A0A380XKS8_CYTFI</name>
<organism evidence="2 3">
    <name type="scientific">Cytobacillus firmus</name>
    <name type="common">Bacillus firmus</name>
    <dbReference type="NCBI Taxonomy" id="1399"/>
    <lineage>
        <taxon>Bacteria</taxon>
        <taxon>Bacillati</taxon>
        <taxon>Bacillota</taxon>
        <taxon>Bacilli</taxon>
        <taxon>Bacillales</taxon>
        <taxon>Bacillaceae</taxon>
        <taxon>Cytobacillus</taxon>
    </lineage>
</organism>
<proteinExistence type="predicted"/>
<evidence type="ECO:0000313" key="2">
    <source>
        <dbReference type="EMBL" id="KAF0821856.1"/>
    </source>
</evidence>
<accession>A0A380XKS8</accession>
<dbReference type="RefSeq" id="WP_061793528.1">
    <property type="nucleotide sequence ID" value="NZ_JARMFD010000110.1"/>
</dbReference>
<comment type="caution">
    <text evidence="2">The sequence shown here is derived from an EMBL/GenBank/DDBJ whole genome shotgun (WGS) entry which is preliminary data.</text>
</comment>
<dbReference type="GeneID" id="67522971"/>
<protein>
    <submittedName>
        <fullName evidence="2">Uncharacterized protein</fullName>
    </submittedName>
</protein>
<feature type="region of interest" description="Disordered" evidence="1">
    <location>
        <begin position="1"/>
        <end position="61"/>
    </location>
</feature>
<dbReference type="OrthoDB" id="2454928at2"/>
<reference evidence="2 3" key="1">
    <citation type="journal article" date="2020" name="G3 (Bethesda)">
        <title>Whole Genome Sequencing and Comparative Genomics of Two Nematicidal Bacillus Strains Reveals a Wide Range of Possible Virulence Factors.</title>
        <authorList>
            <person name="Susic N."/>
            <person name="Janezic S."/>
            <person name="Rupnik M."/>
            <person name="Geric Stare B."/>
        </authorList>
    </citation>
    <scope>NUCLEOTIDE SEQUENCE [LARGE SCALE GENOMIC DNA]</scope>
    <source>
        <strain evidence="2 3">I-1582</strain>
    </source>
</reference>
<dbReference type="Proteomes" id="UP000465778">
    <property type="component" value="Unassembled WGS sequence"/>
</dbReference>
<evidence type="ECO:0000256" key="1">
    <source>
        <dbReference type="SAM" id="MobiDB-lite"/>
    </source>
</evidence>
<dbReference type="AlphaFoldDB" id="A0A380XKS8"/>
<dbReference type="EMBL" id="VDEM01000079">
    <property type="protein sequence ID" value="KAF0821856.1"/>
    <property type="molecule type" value="Genomic_DNA"/>
</dbReference>
<sequence>MKKKELDKDYTPRNSSMAENIEEMENLGKQMENLRTNKELKEDYNKYPDPIQNKSKDKNLR</sequence>
<evidence type="ECO:0000313" key="3">
    <source>
        <dbReference type="Proteomes" id="UP000465778"/>
    </source>
</evidence>